<evidence type="ECO:0000313" key="1">
    <source>
        <dbReference type="EMBL" id="CAB5499681.1"/>
    </source>
</evidence>
<keyword evidence="2" id="KW-1185">Reference proteome</keyword>
<gene>
    <name evidence="1" type="ORF">AZO1586R_968</name>
</gene>
<organism evidence="1 2">
    <name type="scientific">Bathymodiolus azoricus thioautotrophic gill symbiont</name>
    <dbReference type="NCBI Taxonomy" id="235205"/>
    <lineage>
        <taxon>Bacteria</taxon>
        <taxon>Pseudomonadati</taxon>
        <taxon>Pseudomonadota</taxon>
        <taxon>Gammaproteobacteria</taxon>
        <taxon>sulfur-oxidizing symbionts</taxon>
    </lineage>
</organism>
<comment type="caution">
    <text evidence="1">The sequence shown here is derived from an EMBL/GenBank/DDBJ whole genome shotgun (WGS) entry which is preliminary data.</text>
</comment>
<evidence type="ECO:0000313" key="2">
    <source>
        <dbReference type="Proteomes" id="UP000635628"/>
    </source>
</evidence>
<accession>A0ACA8ZPK8</accession>
<protein>
    <submittedName>
        <fullName evidence="1">Uncharacterized protein</fullName>
    </submittedName>
</protein>
<sequence>MGFINYIGLMQESLIGCFVGFYFQQSQFFNVYLQHISNARMLF</sequence>
<name>A0ACA8ZPK8_9GAMM</name>
<dbReference type="Proteomes" id="UP000635628">
    <property type="component" value="Unassembled WGS sequence"/>
</dbReference>
<reference evidence="1" key="1">
    <citation type="submission" date="2020-05" db="EMBL/GenBank/DDBJ databases">
        <authorList>
            <person name="Petersen J."/>
            <person name="Sayavedra L."/>
        </authorList>
    </citation>
    <scope>NUCLEOTIDE SEQUENCE</scope>
    <source>
        <strain evidence="1">B azoricus SOX Menez Gwen</strain>
    </source>
</reference>
<proteinExistence type="predicted"/>
<dbReference type="EMBL" id="CAESAP020000164">
    <property type="protein sequence ID" value="CAB5499681.1"/>
    <property type="molecule type" value="Genomic_DNA"/>
</dbReference>